<evidence type="ECO:0008006" key="4">
    <source>
        <dbReference type="Google" id="ProtNLM"/>
    </source>
</evidence>
<reference evidence="2 3" key="1">
    <citation type="submission" date="2019-01" db="EMBL/GenBank/DDBJ databases">
        <authorList>
            <person name="Brito A."/>
        </authorList>
    </citation>
    <scope>NUCLEOTIDE SEQUENCE [LARGE SCALE GENOMIC DNA]</scope>
    <source>
        <strain evidence="2">1</strain>
    </source>
</reference>
<evidence type="ECO:0000313" key="2">
    <source>
        <dbReference type="EMBL" id="VEP12701.1"/>
    </source>
</evidence>
<dbReference type="AlphaFoldDB" id="A0A563VMQ7"/>
<feature type="transmembrane region" description="Helical" evidence="1">
    <location>
        <begin position="406"/>
        <end position="422"/>
    </location>
</feature>
<proteinExistence type="predicted"/>
<dbReference type="Proteomes" id="UP000320055">
    <property type="component" value="Unassembled WGS sequence"/>
</dbReference>
<evidence type="ECO:0000313" key="3">
    <source>
        <dbReference type="Proteomes" id="UP000320055"/>
    </source>
</evidence>
<feature type="transmembrane region" description="Helical" evidence="1">
    <location>
        <begin position="103"/>
        <end position="125"/>
    </location>
</feature>
<keyword evidence="1" id="KW-1133">Transmembrane helix</keyword>
<dbReference type="EMBL" id="CAACVJ010000068">
    <property type="protein sequence ID" value="VEP12701.1"/>
    <property type="molecule type" value="Genomic_DNA"/>
</dbReference>
<keyword evidence="1" id="KW-0812">Transmembrane</keyword>
<keyword evidence="1" id="KW-0472">Membrane</keyword>
<organism evidence="2 3">
    <name type="scientific">Hyella patelloides LEGE 07179</name>
    <dbReference type="NCBI Taxonomy" id="945734"/>
    <lineage>
        <taxon>Bacteria</taxon>
        <taxon>Bacillati</taxon>
        <taxon>Cyanobacteriota</taxon>
        <taxon>Cyanophyceae</taxon>
        <taxon>Pleurocapsales</taxon>
        <taxon>Hyellaceae</taxon>
        <taxon>Hyella</taxon>
    </lineage>
</organism>
<feature type="transmembrane region" description="Helical" evidence="1">
    <location>
        <begin position="76"/>
        <end position="97"/>
    </location>
</feature>
<keyword evidence="3" id="KW-1185">Reference proteome</keyword>
<feature type="transmembrane region" description="Helical" evidence="1">
    <location>
        <begin position="176"/>
        <end position="200"/>
    </location>
</feature>
<feature type="transmembrane region" description="Helical" evidence="1">
    <location>
        <begin position="207"/>
        <end position="223"/>
    </location>
</feature>
<sequence>MGFVANSQKTVSAKKKGYLRNSTLVIIAFASVFFPRCLEAIGFPAPINFVHFIIVPFSCLVVLLTSRNHSQKQRMIVRQLLTGLLIFFGVVITSAFFNGAGTINAFLSYMLLTEPFFLLVSFVSLPLSLNAFKRFRTWLVSFLGFHLFLVYIQKYLLQVDTWEHLGMSPPDRIQGVFFISGSGHVVGASVSFTFAVYCLMTAKFMPLWLRIFIASAAFWHIIIADAKQVIMVFMVAGCILFLLKFRDPVVLIKYLTGGIAFGYAFLWCVNNVAAFKSFNTWADPELYGPNGQATLGKTTAFRVIPSHYQSPLNWWLGLGPGHTVGRLGGWMLREYRELLKPLGATIHEASSEVWQEGGSFFIVSRSSLFSPLFGWAGIWGDLGILGLAAYLWLALLVWHYLCVDDLSKFLMLTVFVFGLIFSQMEEPGYMLSVATIIGLQWQEKQMLRG</sequence>
<feature type="transmembrane region" description="Helical" evidence="1">
    <location>
        <begin position="229"/>
        <end position="245"/>
    </location>
</feature>
<protein>
    <recommendedName>
        <fullName evidence="4">O-antigen polymerase</fullName>
    </recommendedName>
</protein>
<feature type="transmembrane region" description="Helical" evidence="1">
    <location>
        <begin position="137"/>
        <end position="156"/>
    </location>
</feature>
<feature type="transmembrane region" description="Helical" evidence="1">
    <location>
        <begin position="41"/>
        <end position="64"/>
    </location>
</feature>
<dbReference type="RefSeq" id="WP_144864274.1">
    <property type="nucleotide sequence ID" value="NZ_LR213778.1"/>
</dbReference>
<evidence type="ECO:0000256" key="1">
    <source>
        <dbReference type="SAM" id="Phobius"/>
    </source>
</evidence>
<feature type="transmembrane region" description="Helical" evidence="1">
    <location>
        <begin position="18"/>
        <end position="35"/>
    </location>
</feature>
<dbReference type="OrthoDB" id="528851at2"/>
<name>A0A563VMQ7_9CYAN</name>
<feature type="transmembrane region" description="Helical" evidence="1">
    <location>
        <begin position="372"/>
        <end position="400"/>
    </location>
</feature>
<accession>A0A563VMQ7</accession>
<gene>
    <name evidence="2" type="ORF">H1P_160040</name>
</gene>